<keyword evidence="2" id="KW-1185">Reference proteome</keyword>
<sequence length="263" mass="29965">MLESISRSAHVIDYGTLSIDKDLSYIEEPPQILDRKDQRLRTKSIPLVKVPWRNHSRRRQLGSAKRRYETSILTYSIEQAAEWRSLRARALLSGRRTSSMHKSLRSLAARARLSSGKSRSNSGTNRSLAARAPLERLGFEEREAADLEREEGELSPEPESNPELVIMVKARDKEGTIAVLGAWYKEVTIAVLGAWYKEVTIAVLGAWYKEVTIAVLGAWYKEGTMAVLGAWHKEGTMAILGAWHKEENNMKYRLMFYRYAILQ</sequence>
<dbReference type="Proteomes" id="UP001279734">
    <property type="component" value="Unassembled WGS sequence"/>
</dbReference>
<evidence type="ECO:0000313" key="1">
    <source>
        <dbReference type="EMBL" id="GMH24892.1"/>
    </source>
</evidence>
<accession>A0AAD3T8R0</accession>
<dbReference type="PANTHER" id="PTHR46148:SF60">
    <property type="entry name" value="CHROMO DOMAIN-CONTAINING PROTEIN"/>
    <property type="match status" value="1"/>
</dbReference>
<dbReference type="AlphaFoldDB" id="A0AAD3T8R0"/>
<comment type="caution">
    <text evidence="1">The sequence shown here is derived from an EMBL/GenBank/DDBJ whole genome shotgun (WGS) entry which is preliminary data.</text>
</comment>
<dbReference type="PANTHER" id="PTHR46148">
    <property type="entry name" value="CHROMO DOMAIN-CONTAINING PROTEIN"/>
    <property type="match status" value="1"/>
</dbReference>
<proteinExistence type="predicted"/>
<name>A0AAD3T8R0_NEPGR</name>
<protein>
    <submittedName>
        <fullName evidence="1">Uncharacterized protein</fullName>
    </submittedName>
</protein>
<dbReference type="EMBL" id="BSYO01000028">
    <property type="protein sequence ID" value="GMH24892.1"/>
    <property type="molecule type" value="Genomic_DNA"/>
</dbReference>
<gene>
    <name evidence="1" type="ORF">Nepgr_026735</name>
</gene>
<organism evidence="1 2">
    <name type="scientific">Nepenthes gracilis</name>
    <name type="common">Slender pitcher plant</name>
    <dbReference type="NCBI Taxonomy" id="150966"/>
    <lineage>
        <taxon>Eukaryota</taxon>
        <taxon>Viridiplantae</taxon>
        <taxon>Streptophyta</taxon>
        <taxon>Embryophyta</taxon>
        <taxon>Tracheophyta</taxon>
        <taxon>Spermatophyta</taxon>
        <taxon>Magnoliopsida</taxon>
        <taxon>eudicotyledons</taxon>
        <taxon>Gunneridae</taxon>
        <taxon>Pentapetalae</taxon>
        <taxon>Caryophyllales</taxon>
        <taxon>Nepenthaceae</taxon>
        <taxon>Nepenthes</taxon>
    </lineage>
</organism>
<evidence type="ECO:0000313" key="2">
    <source>
        <dbReference type="Proteomes" id="UP001279734"/>
    </source>
</evidence>
<reference evidence="1" key="1">
    <citation type="submission" date="2023-05" db="EMBL/GenBank/DDBJ databases">
        <title>Nepenthes gracilis genome sequencing.</title>
        <authorList>
            <person name="Fukushima K."/>
        </authorList>
    </citation>
    <scope>NUCLEOTIDE SEQUENCE</scope>
    <source>
        <strain evidence="1">SING2019-196</strain>
    </source>
</reference>